<evidence type="ECO:0000256" key="1">
    <source>
        <dbReference type="SAM" id="SignalP"/>
    </source>
</evidence>
<proteinExistence type="predicted"/>
<evidence type="ECO:0000313" key="2">
    <source>
        <dbReference type="EMBL" id="PCE66512.1"/>
    </source>
</evidence>
<feature type="signal peptide" evidence="1">
    <location>
        <begin position="1"/>
        <end position="26"/>
    </location>
</feature>
<dbReference type="EMBL" id="NBWU01000001">
    <property type="protein sequence ID" value="PCE66512.1"/>
    <property type="molecule type" value="Genomic_DNA"/>
</dbReference>
<name>A0A2A4GFJ2_9FLAO</name>
<sequence length="215" mass="24436">MVKLVSPTPRFSFLLLCCLCLSGLWAQTKCDSLSLRIAELFSKGEQHFNLIGVHIDEHLTQQRSLTEVYTESGGHADGSSLYKGKSTSPSVKRGVIARLTLETQSDSLGWRLNPLKTALPAITIDARTKTAQFNGQEMALKNCFRIKENDNILKSPWEGMLWKHNYRDSTGQKTYKLVLGRLDQSQRLYIEVKGQFTDYQGQLRPYTYRLVSTKE</sequence>
<dbReference type="RefSeq" id="WP_097442033.1">
    <property type="nucleotide sequence ID" value="NZ_NBWU01000001.1"/>
</dbReference>
<accession>A0A2A4GFJ2</accession>
<organism evidence="2 3">
    <name type="scientific">Sediminicola luteus</name>
    <dbReference type="NCBI Taxonomy" id="319238"/>
    <lineage>
        <taxon>Bacteria</taxon>
        <taxon>Pseudomonadati</taxon>
        <taxon>Bacteroidota</taxon>
        <taxon>Flavobacteriia</taxon>
        <taxon>Flavobacteriales</taxon>
        <taxon>Flavobacteriaceae</taxon>
        <taxon>Sediminicola</taxon>
    </lineage>
</organism>
<reference evidence="2 3" key="1">
    <citation type="submission" date="2017-04" db="EMBL/GenBank/DDBJ databases">
        <title>A new member of the family Flavobacteriaceae isolated from ascidians.</title>
        <authorList>
            <person name="Chen L."/>
        </authorList>
    </citation>
    <scope>NUCLEOTIDE SEQUENCE [LARGE SCALE GENOMIC DNA]</scope>
    <source>
        <strain evidence="2 3">HQA918</strain>
    </source>
</reference>
<protein>
    <submittedName>
        <fullName evidence="2">Uncharacterized protein</fullName>
    </submittedName>
</protein>
<keyword evidence="1" id="KW-0732">Signal</keyword>
<keyword evidence="3" id="KW-1185">Reference proteome</keyword>
<dbReference type="Proteomes" id="UP000219559">
    <property type="component" value="Unassembled WGS sequence"/>
</dbReference>
<comment type="caution">
    <text evidence="2">The sequence shown here is derived from an EMBL/GenBank/DDBJ whole genome shotgun (WGS) entry which is preliminary data.</text>
</comment>
<feature type="chain" id="PRO_5012088040" evidence="1">
    <location>
        <begin position="27"/>
        <end position="215"/>
    </location>
</feature>
<gene>
    <name evidence="2" type="ORF">B7P33_04240</name>
</gene>
<evidence type="ECO:0000313" key="3">
    <source>
        <dbReference type="Proteomes" id="UP000219559"/>
    </source>
</evidence>
<dbReference type="AlphaFoldDB" id="A0A2A4GFJ2"/>